<dbReference type="PANTHER" id="PTHR42832">
    <property type="entry name" value="AMINO ACID AMINOTRANSFERASE"/>
    <property type="match status" value="1"/>
</dbReference>
<dbReference type="EMBL" id="MWBQ01000197">
    <property type="protein sequence ID" value="OQA54767.1"/>
    <property type="molecule type" value="Genomic_DNA"/>
</dbReference>
<feature type="domain" description="Aminotransferase class I/classII large" evidence="4">
    <location>
        <begin position="36"/>
        <end position="371"/>
    </location>
</feature>
<proteinExistence type="predicted"/>
<dbReference type="Gene3D" id="3.40.640.10">
    <property type="entry name" value="Type I PLP-dependent aspartate aminotransferase-like (Major domain)"/>
    <property type="match status" value="1"/>
</dbReference>
<name>A0A1V5SJV5_9BACT</name>
<dbReference type="GO" id="GO:0004021">
    <property type="term" value="F:L-alanine:2-oxoglutarate aminotransferase activity"/>
    <property type="evidence" value="ECO:0007669"/>
    <property type="project" value="UniProtKB-EC"/>
</dbReference>
<dbReference type="GO" id="GO:0030170">
    <property type="term" value="F:pyridoxal phosphate binding"/>
    <property type="evidence" value="ECO:0007669"/>
    <property type="project" value="InterPro"/>
</dbReference>
<keyword evidence="2 5" id="KW-0032">Aminotransferase</keyword>
<organism evidence="5">
    <name type="scientific">Candidatus Atribacter allofermentans</name>
    <dbReference type="NCBI Taxonomy" id="1852833"/>
    <lineage>
        <taxon>Bacteria</taxon>
        <taxon>Pseudomonadati</taxon>
        <taxon>Atribacterota</taxon>
        <taxon>Atribacteria</taxon>
        <taxon>Atribacterales</taxon>
        <taxon>Atribacteraceae</taxon>
        <taxon>Atribacter</taxon>
    </lineage>
</organism>
<dbReference type="InterPro" id="IPR015421">
    <property type="entry name" value="PyrdxlP-dep_Trfase_major"/>
</dbReference>
<evidence type="ECO:0000313" key="5">
    <source>
        <dbReference type="EMBL" id="OQA54767.1"/>
    </source>
</evidence>
<keyword evidence="5" id="KW-0670">Pyruvate</keyword>
<sequence length="390" mass="43972">MKPSYGSSRLGIYEPNVFTFIHNLKQKMLIKSNRSLIDLSIGAPNRPTPAWIIHELQDQVSKPQFHSYPPPHGCSELRESIAHWYKKRFRVTIDPDRNVLVTIGVKEAIANSLLALVNPGDGVLVPDPGYPTYFDGALFAGARLLSYKSDFDEEFVFEEIEKKVLLFQPKIIIVSYPCNPTGRMVTSSFYQKLALLSKKENLIVISDLAYSEITFDGLTAPSYLESLTPEMAGIEYFTFSKTYNMAGWRLGAIVGSESLVNPVKLYKSKIDSNVFYPIQLAGVCALEKTPDSYYQELKVFYEERRNILCSGFDDVGLSYTPAQGAIYIWLKTPKDMDSFEFTKELFINTGILVVPGNGYSMEGGDYVRVGLVQEAPLLIEAVQRLKEWLK</sequence>
<evidence type="ECO:0000256" key="1">
    <source>
        <dbReference type="ARBA" id="ARBA00001933"/>
    </source>
</evidence>
<evidence type="ECO:0000256" key="3">
    <source>
        <dbReference type="ARBA" id="ARBA00022679"/>
    </source>
</evidence>
<gene>
    <name evidence="5" type="primary">alaC</name>
    <name evidence="5" type="ORF">BWY41_01911</name>
</gene>
<dbReference type="AlphaFoldDB" id="A0A1V5SJV5"/>
<dbReference type="Pfam" id="PF00155">
    <property type="entry name" value="Aminotran_1_2"/>
    <property type="match status" value="1"/>
</dbReference>
<dbReference type="EC" id="2.6.1.2" evidence="5"/>
<dbReference type="InterPro" id="IPR004839">
    <property type="entry name" value="Aminotransferase_I/II_large"/>
</dbReference>
<dbReference type="InterPro" id="IPR050881">
    <property type="entry name" value="LL-DAP_aminotransferase"/>
</dbReference>
<reference evidence="5" key="1">
    <citation type="submission" date="2017-02" db="EMBL/GenBank/DDBJ databases">
        <title>Delving into the versatile metabolic prowess of the omnipresent phylum Bacteroidetes.</title>
        <authorList>
            <person name="Nobu M.K."/>
            <person name="Mei R."/>
            <person name="Narihiro T."/>
            <person name="Kuroda K."/>
            <person name="Liu W.-T."/>
        </authorList>
    </citation>
    <scope>NUCLEOTIDE SEQUENCE</scope>
    <source>
        <strain evidence="5">ADurb.Bin276</strain>
    </source>
</reference>
<dbReference type="PANTHER" id="PTHR42832:SF3">
    <property type="entry name" value="L-GLUTAMINE--4-(METHYLSULFANYL)-2-OXOBUTANOATE AMINOTRANSFERASE"/>
    <property type="match status" value="1"/>
</dbReference>
<comment type="cofactor">
    <cofactor evidence="1">
        <name>pyridoxal 5'-phosphate</name>
        <dbReference type="ChEBI" id="CHEBI:597326"/>
    </cofactor>
</comment>
<comment type="caution">
    <text evidence="5">The sequence shown here is derived from an EMBL/GenBank/DDBJ whole genome shotgun (WGS) entry which is preliminary data.</text>
</comment>
<accession>A0A1V5SJV5</accession>
<evidence type="ECO:0000259" key="4">
    <source>
        <dbReference type="Pfam" id="PF00155"/>
    </source>
</evidence>
<dbReference type="InterPro" id="IPR015422">
    <property type="entry name" value="PyrdxlP-dep_Trfase_small"/>
</dbReference>
<evidence type="ECO:0000256" key="2">
    <source>
        <dbReference type="ARBA" id="ARBA00022576"/>
    </source>
</evidence>
<dbReference type="Gene3D" id="3.90.1150.10">
    <property type="entry name" value="Aspartate Aminotransferase, domain 1"/>
    <property type="match status" value="1"/>
</dbReference>
<protein>
    <submittedName>
        <fullName evidence="5">Glutamate-pyruvate aminotransferase AlaC</fullName>
        <ecNumber evidence="5">2.6.1.2</ecNumber>
    </submittedName>
</protein>
<dbReference type="Proteomes" id="UP000485569">
    <property type="component" value="Unassembled WGS sequence"/>
</dbReference>
<dbReference type="SUPFAM" id="SSF53383">
    <property type="entry name" value="PLP-dependent transferases"/>
    <property type="match status" value="1"/>
</dbReference>
<dbReference type="InterPro" id="IPR015424">
    <property type="entry name" value="PyrdxlP-dep_Trfase"/>
</dbReference>
<keyword evidence="3 5" id="KW-0808">Transferase</keyword>
<dbReference type="CDD" id="cd00609">
    <property type="entry name" value="AAT_like"/>
    <property type="match status" value="1"/>
</dbReference>